<name>A0A3B0RU86_9ZZZZ</name>
<evidence type="ECO:0000313" key="1">
    <source>
        <dbReference type="EMBL" id="VAV91968.1"/>
    </source>
</evidence>
<reference evidence="1" key="1">
    <citation type="submission" date="2018-06" db="EMBL/GenBank/DDBJ databases">
        <authorList>
            <person name="Zhirakovskaya E."/>
        </authorList>
    </citation>
    <scope>NUCLEOTIDE SEQUENCE</scope>
</reference>
<gene>
    <name evidence="1" type="ORF">MNBD_ACTINO01-58</name>
</gene>
<sequence>MRHSRLAALLLLPALVFGLVAPAAATEGERSNHHRAEHTSFSGMYFPAGMPGTNTECPGNWVDPAFCIVEKGSWTELPNGRLQIRDMTLYELALAWSNGQVEPRKTGYDIVVANANLDSSLSGPTWGTWKLHSFEGDLMFTGRFVGRFKNGIPAVFFFGKGTGDYEDQRMRGYVERELNADGYNMFGRITESRSLPR</sequence>
<dbReference type="AlphaFoldDB" id="A0A3B0RU86"/>
<protein>
    <submittedName>
        <fullName evidence="1">Uncharacterized protein</fullName>
    </submittedName>
</protein>
<dbReference type="EMBL" id="UOEI01000075">
    <property type="protein sequence ID" value="VAV91968.1"/>
    <property type="molecule type" value="Genomic_DNA"/>
</dbReference>
<accession>A0A3B0RU86</accession>
<proteinExistence type="predicted"/>
<organism evidence="1">
    <name type="scientific">hydrothermal vent metagenome</name>
    <dbReference type="NCBI Taxonomy" id="652676"/>
    <lineage>
        <taxon>unclassified sequences</taxon>
        <taxon>metagenomes</taxon>
        <taxon>ecological metagenomes</taxon>
    </lineage>
</organism>